<accession>A0A931LR17</accession>
<dbReference type="InterPro" id="IPR024046">
    <property type="entry name" value="Flagellar_assmbl_FliW_dom_sf"/>
</dbReference>
<dbReference type="InterPro" id="IPR003775">
    <property type="entry name" value="Flagellar_assembly_factor_FliW"/>
</dbReference>
<reference evidence="5" key="1">
    <citation type="submission" date="2020-07" db="EMBL/GenBank/DDBJ databases">
        <title>Huge and variable diversity of episymbiotic CPR bacteria and DPANN archaea in groundwater ecosystems.</title>
        <authorList>
            <person name="He C.Y."/>
            <person name="Keren R."/>
            <person name="Whittaker M."/>
            <person name="Farag I.F."/>
            <person name="Doudna J."/>
            <person name="Cate J.H.D."/>
            <person name="Banfield J.F."/>
        </authorList>
    </citation>
    <scope>NUCLEOTIDE SEQUENCE</scope>
    <source>
        <strain evidence="5">NC_groundwater_17_Pr7_B-0.1um_64_12</strain>
    </source>
</reference>
<comment type="subunit">
    <text evidence="4">Interacts with translational regulator CsrA and flagellin(s).</text>
</comment>
<dbReference type="SUPFAM" id="SSF141457">
    <property type="entry name" value="BH3618-like"/>
    <property type="match status" value="1"/>
</dbReference>
<keyword evidence="1 4" id="KW-0963">Cytoplasm</keyword>
<dbReference type="HAMAP" id="MF_01185">
    <property type="entry name" value="FliW"/>
    <property type="match status" value="1"/>
</dbReference>
<dbReference type="PANTHER" id="PTHR39190:SF1">
    <property type="entry name" value="FLAGELLAR ASSEMBLY FACTOR FLIW"/>
    <property type="match status" value="1"/>
</dbReference>
<dbReference type="Gene3D" id="2.30.290.10">
    <property type="entry name" value="BH3618-like"/>
    <property type="match status" value="1"/>
</dbReference>
<name>A0A931LR17_FIMGI</name>
<evidence type="ECO:0000313" key="6">
    <source>
        <dbReference type="Proteomes" id="UP000727962"/>
    </source>
</evidence>
<keyword evidence="5" id="KW-0966">Cell projection</keyword>
<keyword evidence="5" id="KW-0282">Flagellum</keyword>
<comment type="subcellular location">
    <subcellularLocation>
        <location evidence="4">Cytoplasm</location>
    </subcellularLocation>
</comment>
<dbReference type="Pfam" id="PF02623">
    <property type="entry name" value="FliW"/>
    <property type="match status" value="1"/>
</dbReference>
<dbReference type="GO" id="GO:0006417">
    <property type="term" value="P:regulation of translation"/>
    <property type="evidence" value="ECO:0007669"/>
    <property type="project" value="UniProtKB-KW"/>
</dbReference>
<proteinExistence type="inferred from homology"/>
<keyword evidence="2 4" id="KW-1005">Bacterial flagellum biogenesis</keyword>
<dbReference type="NCBIfam" id="NF009793">
    <property type="entry name" value="PRK13285.1-1"/>
    <property type="match status" value="1"/>
</dbReference>
<evidence type="ECO:0000256" key="4">
    <source>
        <dbReference type="HAMAP-Rule" id="MF_01185"/>
    </source>
</evidence>
<protein>
    <recommendedName>
        <fullName evidence="4">Flagellar assembly factor FliW</fullName>
    </recommendedName>
</protein>
<sequence length="152" mass="16885">MKVKGTRFATIDYRNEDVITFSEGLVGFETCRRFVLISSRPESAFRWLQSLDEPALAFLVIDPAQYVQGYEPTVQEAVATSLELAEETPRMVLTTVSIPPGKPNDLTLNLAAPIVVNAATRQARQVVLEGEAYTMRHRVFPQGDRESQEAAA</sequence>
<keyword evidence="3 4" id="KW-0810">Translation regulation</keyword>
<keyword evidence="4" id="KW-0143">Chaperone</keyword>
<gene>
    <name evidence="4" type="primary">fliW</name>
    <name evidence="5" type="ORF">HYR64_01415</name>
</gene>
<dbReference type="GO" id="GO:0044780">
    <property type="term" value="P:bacterial-type flagellum assembly"/>
    <property type="evidence" value="ECO:0007669"/>
    <property type="project" value="UniProtKB-UniRule"/>
</dbReference>
<evidence type="ECO:0000313" key="5">
    <source>
        <dbReference type="EMBL" id="MBI1755749.1"/>
    </source>
</evidence>
<comment type="similarity">
    <text evidence="4">Belongs to the FliW family.</text>
</comment>
<evidence type="ECO:0000256" key="2">
    <source>
        <dbReference type="ARBA" id="ARBA00022795"/>
    </source>
</evidence>
<dbReference type="PANTHER" id="PTHR39190">
    <property type="entry name" value="FLAGELLAR ASSEMBLY FACTOR FLIW"/>
    <property type="match status" value="1"/>
</dbReference>
<dbReference type="Proteomes" id="UP000727962">
    <property type="component" value="Unassembled WGS sequence"/>
</dbReference>
<evidence type="ECO:0000256" key="3">
    <source>
        <dbReference type="ARBA" id="ARBA00022845"/>
    </source>
</evidence>
<dbReference type="AlphaFoldDB" id="A0A931LR17"/>
<organism evidence="5 6">
    <name type="scientific">Fimbriimonas ginsengisoli</name>
    <dbReference type="NCBI Taxonomy" id="1005039"/>
    <lineage>
        <taxon>Bacteria</taxon>
        <taxon>Bacillati</taxon>
        <taxon>Armatimonadota</taxon>
        <taxon>Fimbriimonadia</taxon>
        <taxon>Fimbriimonadales</taxon>
        <taxon>Fimbriimonadaceae</taxon>
        <taxon>Fimbriimonas</taxon>
    </lineage>
</organism>
<dbReference type="GO" id="GO:0005737">
    <property type="term" value="C:cytoplasm"/>
    <property type="evidence" value="ECO:0007669"/>
    <property type="project" value="UniProtKB-SubCell"/>
</dbReference>
<dbReference type="EMBL" id="JACOSL010000008">
    <property type="protein sequence ID" value="MBI1755749.1"/>
    <property type="molecule type" value="Genomic_DNA"/>
</dbReference>
<keyword evidence="5" id="KW-0969">Cilium</keyword>
<comment type="caution">
    <text evidence="5">The sequence shown here is derived from an EMBL/GenBank/DDBJ whole genome shotgun (WGS) entry which is preliminary data.</text>
</comment>
<evidence type="ECO:0000256" key="1">
    <source>
        <dbReference type="ARBA" id="ARBA00022490"/>
    </source>
</evidence>
<comment type="function">
    <text evidence="4">Acts as an anti-CsrA protein, binds CsrA and prevents it from repressing translation of its target genes, one of which is flagellin. Binds to flagellin and participates in the assembly of the flagellum.</text>
</comment>